<evidence type="ECO:0000256" key="2">
    <source>
        <dbReference type="SAM" id="Phobius"/>
    </source>
</evidence>
<feature type="transmembrane region" description="Helical" evidence="2">
    <location>
        <begin position="31"/>
        <end position="51"/>
    </location>
</feature>
<feature type="transmembrane region" description="Helical" evidence="2">
    <location>
        <begin position="111"/>
        <end position="129"/>
    </location>
</feature>
<sequence length="178" mass="19602">MVSYLPMTTPDTPATDPDAATATPPQVRRMIVLMLANLALSALLAVLMLVFQEQLLHYQLAHLDLPAGTDLAAARETLRSSAWSRVLPVALVALAYLWVIRGLRQGQRKAYRQVVFISVIVLLSSGLALLQPFPWWMQAINVAKALVAVALLFLASRPQVRSRFAATNRPDVVDRFSS</sequence>
<evidence type="ECO:0000313" key="4">
    <source>
        <dbReference type="Proteomes" id="UP000198242"/>
    </source>
</evidence>
<evidence type="ECO:0000313" key="3">
    <source>
        <dbReference type="EMBL" id="SCF29332.1"/>
    </source>
</evidence>
<feature type="region of interest" description="Disordered" evidence="1">
    <location>
        <begin position="1"/>
        <end position="21"/>
    </location>
</feature>
<name>A0A1C4Z8J6_MICVI</name>
<keyword evidence="4" id="KW-1185">Reference proteome</keyword>
<keyword evidence="2" id="KW-1133">Transmembrane helix</keyword>
<reference evidence="4" key="1">
    <citation type="submission" date="2016-06" db="EMBL/GenBank/DDBJ databases">
        <authorList>
            <person name="Varghese N."/>
            <person name="Submissions Spin"/>
        </authorList>
    </citation>
    <scope>NUCLEOTIDE SEQUENCE [LARGE SCALE GENOMIC DNA]</scope>
    <source>
        <strain evidence="4">DSM 43909</strain>
    </source>
</reference>
<keyword evidence="2" id="KW-0472">Membrane</keyword>
<dbReference type="EMBL" id="LT607411">
    <property type="protein sequence ID" value="SCF29332.1"/>
    <property type="molecule type" value="Genomic_DNA"/>
</dbReference>
<gene>
    <name evidence="3" type="ORF">GA0074695_5243</name>
</gene>
<proteinExistence type="predicted"/>
<feature type="compositionally biased region" description="Low complexity" evidence="1">
    <location>
        <begin position="8"/>
        <end position="21"/>
    </location>
</feature>
<feature type="transmembrane region" description="Helical" evidence="2">
    <location>
        <begin position="82"/>
        <end position="99"/>
    </location>
</feature>
<protein>
    <submittedName>
        <fullName evidence="3">Uncharacterized protein</fullName>
    </submittedName>
</protein>
<organism evidence="3 4">
    <name type="scientific">Micromonospora viridifaciens</name>
    <dbReference type="NCBI Taxonomy" id="1881"/>
    <lineage>
        <taxon>Bacteria</taxon>
        <taxon>Bacillati</taxon>
        <taxon>Actinomycetota</taxon>
        <taxon>Actinomycetes</taxon>
        <taxon>Micromonosporales</taxon>
        <taxon>Micromonosporaceae</taxon>
        <taxon>Micromonospora</taxon>
    </lineage>
</organism>
<keyword evidence="2" id="KW-0812">Transmembrane</keyword>
<dbReference type="AlphaFoldDB" id="A0A1C4Z8J6"/>
<evidence type="ECO:0000256" key="1">
    <source>
        <dbReference type="SAM" id="MobiDB-lite"/>
    </source>
</evidence>
<accession>A0A1C4Z8J6</accession>
<feature type="transmembrane region" description="Helical" evidence="2">
    <location>
        <begin position="135"/>
        <end position="155"/>
    </location>
</feature>
<dbReference type="Proteomes" id="UP000198242">
    <property type="component" value="Chromosome I"/>
</dbReference>